<feature type="transmembrane region" description="Helical" evidence="1">
    <location>
        <begin position="107"/>
        <end position="123"/>
    </location>
</feature>
<evidence type="ECO:0000256" key="1">
    <source>
        <dbReference type="SAM" id="Phobius"/>
    </source>
</evidence>
<feature type="transmembrane region" description="Helical" evidence="1">
    <location>
        <begin position="500"/>
        <end position="521"/>
    </location>
</feature>
<keyword evidence="1" id="KW-1133">Transmembrane helix</keyword>
<feature type="transmembrane region" description="Helical" evidence="1">
    <location>
        <begin position="565"/>
        <end position="589"/>
    </location>
</feature>
<feature type="transmembrane region" description="Helical" evidence="1">
    <location>
        <begin position="533"/>
        <end position="559"/>
    </location>
</feature>
<feature type="transmembrane region" description="Helical" evidence="1">
    <location>
        <begin position="159"/>
        <end position="177"/>
    </location>
</feature>
<protein>
    <recommendedName>
        <fullName evidence="4">Glycosyltransferase RgtA/B/C/D-like domain-containing protein</fullName>
    </recommendedName>
</protein>
<evidence type="ECO:0008006" key="4">
    <source>
        <dbReference type="Google" id="ProtNLM"/>
    </source>
</evidence>
<evidence type="ECO:0000313" key="3">
    <source>
        <dbReference type="Proteomes" id="UP000321523"/>
    </source>
</evidence>
<comment type="caution">
    <text evidence="2">The sequence shown here is derived from an EMBL/GenBank/DDBJ whole genome shotgun (WGS) entry which is preliminary data.</text>
</comment>
<evidence type="ECO:0000313" key="2">
    <source>
        <dbReference type="EMBL" id="GEO40321.1"/>
    </source>
</evidence>
<name>A0A512DV23_9PROT</name>
<feature type="transmembrane region" description="Helical" evidence="1">
    <location>
        <begin position="216"/>
        <end position="236"/>
    </location>
</feature>
<dbReference type="AlphaFoldDB" id="A0A512DV23"/>
<keyword evidence="1" id="KW-0472">Membrane</keyword>
<feature type="transmembrane region" description="Helical" evidence="1">
    <location>
        <begin position="183"/>
        <end position="204"/>
    </location>
</feature>
<dbReference type="EMBL" id="BJYZ01000021">
    <property type="protein sequence ID" value="GEO40321.1"/>
    <property type="molecule type" value="Genomic_DNA"/>
</dbReference>
<organism evidence="2 3">
    <name type="scientific">Skermanella aerolata</name>
    <dbReference type="NCBI Taxonomy" id="393310"/>
    <lineage>
        <taxon>Bacteria</taxon>
        <taxon>Pseudomonadati</taxon>
        <taxon>Pseudomonadota</taxon>
        <taxon>Alphaproteobacteria</taxon>
        <taxon>Rhodospirillales</taxon>
        <taxon>Azospirillaceae</taxon>
        <taxon>Skermanella</taxon>
    </lineage>
</organism>
<gene>
    <name evidence="2" type="ORF">SAE02_44690</name>
</gene>
<reference evidence="2 3" key="1">
    <citation type="submission" date="2019-07" db="EMBL/GenBank/DDBJ databases">
        <title>Whole genome shotgun sequence of Skermanella aerolata NBRC 106429.</title>
        <authorList>
            <person name="Hosoyama A."/>
            <person name="Uohara A."/>
            <person name="Ohji S."/>
            <person name="Ichikawa N."/>
        </authorList>
    </citation>
    <scope>NUCLEOTIDE SEQUENCE [LARGE SCALE GENOMIC DNA]</scope>
    <source>
        <strain evidence="2 3">NBRC 106429</strain>
    </source>
</reference>
<dbReference type="OrthoDB" id="7297357at2"/>
<feature type="transmembrane region" description="Helical" evidence="1">
    <location>
        <begin position="83"/>
        <end position="100"/>
    </location>
</feature>
<keyword evidence="3" id="KW-1185">Reference proteome</keyword>
<dbReference type="Proteomes" id="UP000321523">
    <property type="component" value="Unassembled WGS sequence"/>
</dbReference>
<sequence length="607" mass="67380">MDIKYRPLALACFIAVLYVWAFSQIPVIALPHWGHDDGLFVRLARNLTQTGWLGVYDSTTLIKGPMFPAWLALNNALGLPLRFSQALLNVLAAGVAVSALRPMIRQEGVAVAIFAALLFNPFVYSGKQLQVLREITYLPLTVLILGLGFWWLRLQDRALARRVPLAMAMGVTLFFYWTTREEGIWIVPALAAGLFLDLGGRWRSSEIGWQEMRREAVLVALTAIIPFLGIQAISIINHKAYSIYSVVEFKNSKFLAAYSALYRVRHDNDGDRVAVPREAWREIYPFSPAARELQPYVDGELFRDWAETGCSSSRIVPCHGEISVGHFMYALRDAVWRAGYQDGPSGEAFYERLAHEVDSACADGRLSCRPPRYGIMPPMDVATVLRSLRLMPEAVAVLVGLRELSIEEQASDGPIQMLMPFLDYIRADGFPLEDDFSEEYYLLQNPDVAAAVRRGDLKSGGEHYKLHGKQEGRSGTGVRLTRNEQPGRTVMSLLSALGRAYQLLIPVATALGLAAFGWRLWIAVGTGRFPLPLIVSAMLLAVVVSRLSLVCILSVYGMAIIREQYLAPASGALILFSIISCSDAVNHLLDRYRGGKPDRAAKHPLVN</sequence>
<accession>A0A512DV23</accession>
<proteinExistence type="predicted"/>
<feature type="transmembrane region" description="Helical" evidence="1">
    <location>
        <begin position="135"/>
        <end position="152"/>
    </location>
</feature>
<keyword evidence="1" id="KW-0812">Transmembrane</keyword>
<dbReference type="RefSeq" id="WP_044429824.1">
    <property type="nucleotide sequence ID" value="NZ_BJYZ01000021.1"/>
</dbReference>